<feature type="compositionally biased region" description="Basic and acidic residues" evidence="1">
    <location>
        <begin position="1319"/>
        <end position="1340"/>
    </location>
</feature>
<accession>A0A975DD19</accession>
<feature type="compositionally biased region" description="Basic and acidic residues" evidence="1">
    <location>
        <begin position="1347"/>
        <end position="1359"/>
    </location>
</feature>
<proteinExistence type="predicted"/>
<dbReference type="Proteomes" id="UP000682739">
    <property type="component" value="Chromosome"/>
</dbReference>
<name>A0A975DD19_9GAMM</name>
<sequence length="1383" mass="153404">MLAVIISLLKVFLPYADNYKRDIESYILAEFNAEVSIGSIGASWQSFGPAVVLNDVSLTASEEAPLDISIQKTEMNIDFWRSIQEQRLVTGAFLLEGIETKINSDVFFKVRPQSQGSQLFEGLSHLFLSQVQQFSVIDSKVLVKHRDGQLQTYQIDDLAWVNDGNHHRGQGEVYIDGFSNNSLAIQMELYGQRRSEIFGQIYVEAQQVDITPWLTQFIGEHVAVTSTEANFRVWGNIKDGLVDDLLVDIKNTGVRWQKQTTEKFLFVDDAQLAWQQLGSDWQLLASDIKLKTESTQPEPFDLVLTKSKSDIQLYTNDVEVNAMANLLSLFSVTKDSTFLANADISGDVKQLSIQWPNQGSMRAFVDVEGFGYLPEPIADEAYLGVKQTRLQLAWADNKGWVQLVGKKGQLLTEDTFIAPFYYDELAVNLAVDVREQGVWVSLEQFVLNNADLNIDAEAQYSSVDDGHLSLYAEVIGPTQGKILNYLPRHLIGPDTHAYLTKAIQAGAGKLTRVVIDGPVATIPYESSPGTFLVEAELVDGKFEFDEDWPAIENMDATLTVNKLIMGIAARKGQLGPVTINDDVYGELDLGAPNTLLTLDITPNQLAFDDFHQLIDTSPLEDILGEVFDFVRLSGQGAANVHLILPLDDNLDANGVLPETVARGTVKTVSAGLEMPRLELNFEDIDAFISFENEAFTIHSGKGTWNKLPVKMMVAGNQVTDDYNIYGQLTGIWKSTDLKKQLPETLTPYITGKLNNNVLVDVTLSDVGYQYDVVAETDLTQAEYKITGPLIKGKGIPSQLSVTVSGNEQINDIYANLDDRVFFAGEAPNSSGVISRALLQVGQAEDLNQSTLFTSLPNEGFDIEIDLPGAEFTETLSFVLDLIDTIPDDEVQTQTPQTETSTENLIVSDTGALSRSDINGFDAEGQDSDIDIDPPFLSAPDRVAGKFGYIDIFGQRWSQANLTASPKANGWQFLLNSDKANVDVFVHEDIEINGIDITAKRLDVVIEKAIESSAENTSSEQIASENGASEVESLTDSAGLIRNLPDLHVLCENCTYNKKPLGKIKFDTFSRDDTLFIESASMIYQRNEVKLTGIWAGDKGAGKTNLNGEIYSRYFGQWMLDWELNTGIKQSDLHSKFSLSWDGAPHEFTFSSLNGDTTFELGEGYLSEVSDKGARIFSLFSLNSLYRKLKFDFNDVFQKGLFYNDIKGSMQIENGRVYSEDIFMDGVAGNMNMRGFTDLNQNTLDYDVTFKPKITSSIPVIAAWLAPGTAGLSFLAGIAIDKIIEKADVVSEVRMKITGQLSEPNVQEVKRFTKTIDIPGAKEAKEKAEKQRQKQQQEKQQQENQLKLNEEREQALKRQLEQQQNSAPIQPSSTQGSEPKTPIE</sequence>
<dbReference type="RefSeq" id="WP_208831471.1">
    <property type="nucleotide sequence ID" value="NZ_CP072110.1"/>
</dbReference>
<protein>
    <submittedName>
        <fullName evidence="3">TIGR02099 family protein</fullName>
    </submittedName>
</protein>
<gene>
    <name evidence="3" type="ORF">J1N51_11830</name>
</gene>
<evidence type="ECO:0000259" key="2">
    <source>
        <dbReference type="Pfam" id="PF13116"/>
    </source>
</evidence>
<dbReference type="InterPro" id="IPR025263">
    <property type="entry name" value="YhdP_central"/>
</dbReference>
<reference evidence="3" key="1">
    <citation type="submission" date="2021-03" db="EMBL/GenBank/DDBJ databases">
        <title>Description of Psychrosphaera ytuae sp. nov. isolated from deep sea sediment of South China Sea.</title>
        <authorList>
            <person name="Zhang J."/>
            <person name="Xu X.-D."/>
        </authorList>
    </citation>
    <scope>NUCLEOTIDE SEQUENCE</scope>
    <source>
        <strain evidence="3">MTZ26</strain>
    </source>
</reference>
<dbReference type="NCBIfam" id="TIGR02099">
    <property type="entry name" value="YhdP family protein"/>
    <property type="match status" value="1"/>
</dbReference>
<dbReference type="KEGG" id="psym:J1N51_11830"/>
<dbReference type="PANTHER" id="PTHR38690">
    <property type="entry name" value="PROTEASE-RELATED"/>
    <property type="match status" value="1"/>
</dbReference>
<dbReference type="InterPro" id="IPR011836">
    <property type="entry name" value="YhdP"/>
</dbReference>
<evidence type="ECO:0000256" key="1">
    <source>
        <dbReference type="SAM" id="MobiDB-lite"/>
    </source>
</evidence>
<keyword evidence="4" id="KW-1185">Reference proteome</keyword>
<evidence type="ECO:0000313" key="3">
    <source>
        <dbReference type="EMBL" id="QTH63415.1"/>
    </source>
</evidence>
<feature type="region of interest" description="Disordered" evidence="1">
    <location>
        <begin position="1311"/>
        <end position="1383"/>
    </location>
</feature>
<organism evidence="3 4">
    <name type="scientific">Psychrosphaera ytuae</name>
    <dbReference type="NCBI Taxonomy" id="2820710"/>
    <lineage>
        <taxon>Bacteria</taxon>
        <taxon>Pseudomonadati</taxon>
        <taxon>Pseudomonadota</taxon>
        <taxon>Gammaproteobacteria</taxon>
        <taxon>Alteromonadales</taxon>
        <taxon>Pseudoalteromonadaceae</taxon>
        <taxon>Psychrosphaera</taxon>
    </lineage>
</organism>
<dbReference type="PANTHER" id="PTHR38690:SF1">
    <property type="entry name" value="PROTEASE"/>
    <property type="match status" value="1"/>
</dbReference>
<feature type="domain" description="YhdP central" evidence="2">
    <location>
        <begin position="1"/>
        <end position="1305"/>
    </location>
</feature>
<dbReference type="Pfam" id="PF13116">
    <property type="entry name" value="YhdP"/>
    <property type="match status" value="1"/>
</dbReference>
<evidence type="ECO:0000313" key="4">
    <source>
        <dbReference type="Proteomes" id="UP000682739"/>
    </source>
</evidence>
<feature type="compositionally biased region" description="Polar residues" evidence="1">
    <location>
        <begin position="1360"/>
        <end position="1377"/>
    </location>
</feature>
<dbReference type="EMBL" id="CP072110">
    <property type="protein sequence ID" value="QTH63415.1"/>
    <property type="molecule type" value="Genomic_DNA"/>
</dbReference>